<evidence type="ECO:0000313" key="3">
    <source>
        <dbReference type="Proteomes" id="UP001432322"/>
    </source>
</evidence>
<comment type="caution">
    <text evidence="2">The sequence shown here is derived from an EMBL/GenBank/DDBJ whole genome shotgun (WGS) entry which is preliminary data.</text>
</comment>
<dbReference type="Proteomes" id="UP001432322">
    <property type="component" value="Unassembled WGS sequence"/>
</dbReference>
<feature type="non-terminal residue" evidence="2">
    <location>
        <position position="1"/>
    </location>
</feature>
<proteinExistence type="predicted"/>
<dbReference type="EMBL" id="BTSY01000002">
    <property type="protein sequence ID" value="GMT13010.1"/>
    <property type="molecule type" value="Genomic_DNA"/>
</dbReference>
<feature type="compositionally biased region" description="Basic and acidic residues" evidence="1">
    <location>
        <begin position="24"/>
        <end position="38"/>
    </location>
</feature>
<evidence type="ECO:0000256" key="1">
    <source>
        <dbReference type="SAM" id="MobiDB-lite"/>
    </source>
</evidence>
<accession>A0AAV5V0D4</accession>
<feature type="region of interest" description="Disordered" evidence="1">
    <location>
        <begin position="143"/>
        <end position="170"/>
    </location>
</feature>
<evidence type="ECO:0000313" key="2">
    <source>
        <dbReference type="EMBL" id="GMT13010.1"/>
    </source>
</evidence>
<gene>
    <name evidence="2" type="ORF">PFISCL1PPCAC_4307</name>
</gene>
<reference evidence="2" key="1">
    <citation type="submission" date="2023-10" db="EMBL/GenBank/DDBJ databases">
        <title>Genome assembly of Pristionchus species.</title>
        <authorList>
            <person name="Yoshida K."/>
            <person name="Sommer R.J."/>
        </authorList>
    </citation>
    <scope>NUCLEOTIDE SEQUENCE</scope>
    <source>
        <strain evidence="2">RS5133</strain>
    </source>
</reference>
<organism evidence="2 3">
    <name type="scientific">Pristionchus fissidentatus</name>
    <dbReference type="NCBI Taxonomy" id="1538716"/>
    <lineage>
        <taxon>Eukaryota</taxon>
        <taxon>Metazoa</taxon>
        <taxon>Ecdysozoa</taxon>
        <taxon>Nematoda</taxon>
        <taxon>Chromadorea</taxon>
        <taxon>Rhabditida</taxon>
        <taxon>Rhabditina</taxon>
        <taxon>Diplogasteromorpha</taxon>
        <taxon>Diplogasteroidea</taxon>
        <taxon>Neodiplogasteridae</taxon>
        <taxon>Pristionchus</taxon>
    </lineage>
</organism>
<feature type="compositionally biased region" description="Low complexity" evidence="1">
    <location>
        <begin position="49"/>
        <end position="78"/>
    </location>
</feature>
<sequence>VKKMASKVAKGSGSDKAFLPVSHDPAHTTDSTNKKDRVPIQLVQRAADPTAAAPLSGPAAAAAAAPVAGAAVASGPPTSEEPLSARTPAKDPATDDVATDVSGYTTLTASDYINISPQADNRKLPNMTNLPALNAIPAEQTMSEINTRSSASPSTLGTTPSATSATLTVP</sequence>
<feature type="region of interest" description="Disordered" evidence="1">
    <location>
        <begin position="1"/>
        <end position="99"/>
    </location>
</feature>
<keyword evidence="3" id="KW-1185">Reference proteome</keyword>
<dbReference type="AlphaFoldDB" id="A0AAV5V0D4"/>
<protein>
    <submittedName>
        <fullName evidence="2">Uncharacterized protein</fullName>
    </submittedName>
</protein>
<feature type="non-terminal residue" evidence="2">
    <location>
        <position position="170"/>
    </location>
</feature>
<name>A0AAV5V0D4_9BILA</name>